<dbReference type="InterPro" id="IPR000871">
    <property type="entry name" value="Beta-lactam_class-A"/>
</dbReference>
<feature type="domain" description="Beta-lactamase class A catalytic" evidence="1">
    <location>
        <begin position="207"/>
        <end position="408"/>
    </location>
</feature>
<proteinExistence type="predicted"/>
<dbReference type="GO" id="GO:0046677">
    <property type="term" value="P:response to antibiotic"/>
    <property type="evidence" value="ECO:0007669"/>
    <property type="project" value="InterPro"/>
</dbReference>
<dbReference type="PANTHER" id="PTHR35333">
    <property type="entry name" value="BETA-LACTAMASE"/>
    <property type="match status" value="1"/>
</dbReference>
<dbReference type="PANTHER" id="PTHR35333:SF3">
    <property type="entry name" value="BETA-LACTAMASE-TYPE TRANSPEPTIDASE FOLD CONTAINING PROTEIN"/>
    <property type="match status" value="1"/>
</dbReference>
<evidence type="ECO:0000259" key="1">
    <source>
        <dbReference type="Pfam" id="PF13354"/>
    </source>
</evidence>
<dbReference type="InterPro" id="IPR045155">
    <property type="entry name" value="Beta-lactam_cat"/>
</dbReference>
<sequence>MKKLLAIFVIFFFMSPIPIISTEKTLHLSKEKIFQLGQSVITKVTYFNSIPSNPNVFSEVNSYKDLELSQFAKVIVPNEDFKITDLLINANGKPVFHLTDGNYIEANKQLIFDDTLINQLEVNQDFWTQPNLTVYDQPYVKGIPASKKTIDSYQKVHASKLAQTQQGNYYYIDDKGWVSASGLSTSDNRMIKVQEMLSEKYNKDNYSVFVKQINTQASAGINADKQMYAASIAKLGTLYFVQERVNNGQLRLDSKFKYVDQVNHFNGDYDPSGSGQISKKADNKEYSVDNLLQGVSQHSDNVATNILGYYGADKYTSNFSTQMQALSGAPWDMEKRNLSSRQAASVMEAIYYQNGKIVSYLSHTDFDDQRISKNIKVPVAHKIGDAYDYKHDVAIVYADSPFILSIFTDKSDYDDLSKIADDVYSILK</sequence>
<dbReference type="Proteomes" id="UP000217465">
    <property type="component" value="Unassembled WGS sequence"/>
</dbReference>
<evidence type="ECO:0000313" key="3">
    <source>
        <dbReference type="EMBL" id="PCH13548.1"/>
    </source>
</evidence>
<protein>
    <recommendedName>
        <fullName evidence="5">Serine hydrolase</fullName>
    </recommendedName>
</protein>
<dbReference type="GO" id="GO:0030655">
    <property type="term" value="P:beta-lactam antibiotic catabolic process"/>
    <property type="evidence" value="ECO:0007669"/>
    <property type="project" value="InterPro"/>
</dbReference>
<dbReference type="EMBL" id="NSGR01000004">
    <property type="protein sequence ID" value="PCH13548.1"/>
    <property type="molecule type" value="Genomic_DNA"/>
</dbReference>
<evidence type="ECO:0000259" key="2">
    <source>
        <dbReference type="Pfam" id="PF19087"/>
    </source>
</evidence>
<name>A0A854WA26_9STRE</name>
<accession>A0A854WA26</accession>
<dbReference type="RefSeq" id="WP_096633256.1">
    <property type="nucleotide sequence ID" value="NZ_LQRM01000010.1"/>
</dbReference>
<dbReference type="InterPro" id="IPR044081">
    <property type="entry name" value="DUF5776"/>
</dbReference>
<reference evidence="3 4" key="1">
    <citation type="submission" date="2016-06" db="EMBL/GenBank/DDBJ databases">
        <authorList>
            <person name="Haines A.N."/>
            <person name="Council K.R."/>
        </authorList>
    </citation>
    <scope>NUCLEOTIDE SEQUENCE [LARGE SCALE GENOMIC DNA]</scope>
    <source>
        <strain evidence="3 4">SP158-29</strain>
    </source>
</reference>
<dbReference type="InterPro" id="IPR012338">
    <property type="entry name" value="Beta-lactam/transpept-like"/>
</dbReference>
<feature type="domain" description="DUF5776" evidence="2">
    <location>
        <begin position="46"/>
        <end position="111"/>
    </location>
</feature>
<dbReference type="Pfam" id="PF13354">
    <property type="entry name" value="Beta-lactamase2"/>
    <property type="match status" value="1"/>
</dbReference>
<gene>
    <name evidence="3" type="ORF">A9Y57_00178</name>
</gene>
<dbReference type="AlphaFoldDB" id="A0A854WA26"/>
<comment type="caution">
    <text evidence="3">The sequence shown here is derived from an EMBL/GenBank/DDBJ whole genome shotgun (WGS) entry which is preliminary data.</text>
</comment>
<evidence type="ECO:0000313" key="4">
    <source>
        <dbReference type="Proteomes" id="UP000217465"/>
    </source>
</evidence>
<dbReference type="Pfam" id="PF19087">
    <property type="entry name" value="DUF5776"/>
    <property type="match status" value="1"/>
</dbReference>
<organism evidence="3 4">
    <name type="scientific">Streptococcus parauberis</name>
    <dbReference type="NCBI Taxonomy" id="1348"/>
    <lineage>
        <taxon>Bacteria</taxon>
        <taxon>Bacillati</taxon>
        <taxon>Bacillota</taxon>
        <taxon>Bacilli</taxon>
        <taxon>Lactobacillales</taxon>
        <taxon>Streptococcaceae</taxon>
        <taxon>Streptococcus</taxon>
    </lineage>
</organism>
<evidence type="ECO:0008006" key="5">
    <source>
        <dbReference type="Google" id="ProtNLM"/>
    </source>
</evidence>
<dbReference type="Gene3D" id="3.40.710.10">
    <property type="entry name" value="DD-peptidase/beta-lactamase superfamily"/>
    <property type="match status" value="1"/>
</dbReference>
<dbReference type="SUPFAM" id="SSF56601">
    <property type="entry name" value="beta-lactamase/transpeptidase-like"/>
    <property type="match status" value="1"/>
</dbReference>
<dbReference type="GO" id="GO:0008800">
    <property type="term" value="F:beta-lactamase activity"/>
    <property type="evidence" value="ECO:0007669"/>
    <property type="project" value="InterPro"/>
</dbReference>